<protein>
    <submittedName>
        <fullName evidence="1">Uncharacterized protein</fullName>
    </submittedName>
</protein>
<dbReference type="Proteomes" id="UP001055811">
    <property type="component" value="Linkage Group LG07"/>
</dbReference>
<evidence type="ECO:0000313" key="2">
    <source>
        <dbReference type="Proteomes" id="UP001055811"/>
    </source>
</evidence>
<reference evidence="1 2" key="2">
    <citation type="journal article" date="2022" name="Mol. Ecol. Resour.">
        <title>The genomes of chicory, endive, great burdock and yacon provide insights into Asteraceae paleo-polyploidization history and plant inulin production.</title>
        <authorList>
            <person name="Fan W."/>
            <person name="Wang S."/>
            <person name="Wang H."/>
            <person name="Wang A."/>
            <person name="Jiang F."/>
            <person name="Liu H."/>
            <person name="Zhao H."/>
            <person name="Xu D."/>
            <person name="Zhang Y."/>
        </authorList>
    </citation>
    <scope>NUCLEOTIDE SEQUENCE [LARGE SCALE GENOMIC DNA]</scope>
    <source>
        <strain evidence="2">cv. Punajuju</strain>
        <tissue evidence="1">Leaves</tissue>
    </source>
</reference>
<evidence type="ECO:0000313" key="1">
    <source>
        <dbReference type="EMBL" id="KAI3709778.1"/>
    </source>
</evidence>
<comment type="caution">
    <text evidence="1">The sequence shown here is derived from an EMBL/GenBank/DDBJ whole genome shotgun (WGS) entry which is preliminary data.</text>
</comment>
<accession>A0ACB9AJA6</accession>
<organism evidence="1 2">
    <name type="scientific">Cichorium intybus</name>
    <name type="common">Chicory</name>
    <dbReference type="NCBI Taxonomy" id="13427"/>
    <lineage>
        <taxon>Eukaryota</taxon>
        <taxon>Viridiplantae</taxon>
        <taxon>Streptophyta</taxon>
        <taxon>Embryophyta</taxon>
        <taxon>Tracheophyta</taxon>
        <taxon>Spermatophyta</taxon>
        <taxon>Magnoliopsida</taxon>
        <taxon>eudicotyledons</taxon>
        <taxon>Gunneridae</taxon>
        <taxon>Pentapetalae</taxon>
        <taxon>asterids</taxon>
        <taxon>campanulids</taxon>
        <taxon>Asterales</taxon>
        <taxon>Asteraceae</taxon>
        <taxon>Cichorioideae</taxon>
        <taxon>Cichorieae</taxon>
        <taxon>Cichoriinae</taxon>
        <taxon>Cichorium</taxon>
    </lineage>
</organism>
<gene>
    <name evidence="1" type="ORF">L2E82_39544</name>
</gene>
<proteinExistence type="predicted"/>
<reference evidence="2" key="1">
    <citation type="journal article" date="2022" name="Mol. Ecol. Resour.">
        <title>The genomes of chicory, endive, great burdock and yacon provide insights into Asteraceae palaeo-polyploidization history and plant inulin production.</title>
        <authorList>
            <person name="Fan W."/>
            <person name="Wang S."/>
            <person name="Wang H."/>
            <person name="Wang A."/>
            <person name="Jiang F."/>
            <person name="Liu H."/>
            <person name="Zhao H."/>
            <person name="Xu D."/>
            <person name="Zhang Y."/>
        </authorList>
    </citation>
    <scope>NUCLEOTIDE SEQUENCE [LARGE SCALE GENOMIC DNA]</scope>
    <source>
        <strain evidence="2">cv. Punajuju</strain>
    </source>
</reference>
<name>A0ACB9AJA6_CICIN</name>
<dbReference type="EMBL" id="CM042015">
    <property type="protein sequence ID" value="KAI3709778.1"/>
    <property type="molecule type" value="Genomic_DNA"/>
</dbReference>
<sequence>MTSMSILSLIYILCHTLLTILTQSQTISRIPLGSSLIASPNSDSSWKSPSGDFAFGLHRLDDQNLYLLSIWFDKIPDKTIVWYANGDNPAPVRSKVELTSNGRLRLTNPNGDTIWESQNTNASYGSLLDTGNFILAGDSSSTRYLWQTFDHPTDTILPTQQLQINGILSSRETTTNFSTGRFQLRLVPEGDLVLTVISNPPGKTYEPYYRSNTADDSNTMNSGNQVILNETGILYVVKRNGRFVNLTSENMESSRDFYFRATLDFDGLFTLYVHPRSPANGANWDEAWRSVWYEPQNICMASTGDWGRGPCGFNTICALDSNGRPSCECLPGFSLMDPSNPYSGCKQDIVQSCNANNLEGGDNIYEMRSINNAFWPTSENYEVFPLASEDECSKSCFGDCNCIVAVIKEGICSKKKLPLSNGQKDRDTYGKALIKMTKNNNTSWDQGLPKLKGDRKDQSTLVLVLSILFGASLLLNFVLVGASSIAVFLSYQKTKKLNTSSSLLETNLRVFTYEELKEATNGFREQLGRGAFGTVYKGVITNSSTGSKSIVAIKKLEKLAEEGDKEFKTEASVIAKFTRTWLDCWGFVKKIICCRKNVEMEREKDEEIILTDWAYDCYKARKLEKLIGDEDETRSDMKRVERLVMAALWCIQEDPSLRPSMKKVVQMLEGVVEISLPPCPSPFLSMSCDC</sequence>
<keyword evidence="2" id="KW-1185">Reference proteome</keyword>